<keyword evidence="5" id="KW-1185">Reference proteome</keyword>
<dbReference type="Proteomes" id="UP001165296">
    <property type="component" value="Unassembled WGS sequence"/>
</dbReference>
<dbReference type="EMBL" id="JAJADR010000014">
    <property type="protein sequence ID" value="MCB2411105.1"/>
    <property type="molecule type" value="Genomic_DNA"/>
</dbReference>
<feature type="region of interest" description="Disordered" evidence="1">
    <location>
        <begin position="74"/>
        <end position="121"/>
    </location>
</feature>
<feature type="transmembrane region" description="Helical" evidence="2">
    <location>
        <begin position="41"/>
        <end position="60"/>
    </location>
</feature>
<evidence type="ECO:0000313" key="5">
    <source>
        <dbReference type="Proteomes" id="UP001165296"/>
    </source>
</evidence>
<feature type="compositionally biased region" description="Pro residues" evidence="1">
    <location>
        <begin position="1"/>
        <end position="10"/>
    </location>
</feature>
<comment type="caution">
    <text evidence="4">The sequence shown here is derived from an EMBL/GenBank/DDBJ whole genome shotgun (WGS) entry which is preliminary data.</text>
</comment>
<protein>
    <submittedName>
        <fullName evidence="4">Conjugative transposon protein TraM</fullName>
    </submittedName>
</protein>
<sequence>MEPITPPTQPVAPVSRPESEQPNPTGAPIKRTPTEILRSNWMAFAGLLLVLIIGGLFLWLKSAKEAAQQEREPVAAASANIEPEIPSVETAPPAPATSPSAQIEAQRRAEQDAQSAPARATDQDVVDVFAVDTTGLALRKRRRAQAAAQAAARRAEAAHLAAADVDTIETTIQDPSTGSYRAQTLVVPRRRLTAGGGSSRRAGTGRAGRSLVPARDVDGTPFETDPDVLAMLGSSPPETRAAYERMTGKRYRDPNQTAQLLANRMSAPGMDGFNTVKVDNASRMMAQGSQREQQLAPDVFFKCVINGEQKVRTGSVVILRLLEDAVISGVTFPKNMVFAGVATVGTNNVTLEVNRLGPTRVQADIYDFNYMPGIMIDPVKRVAREAGMAGNELQQQTTQEISTAIDRSASAANSVVGVGGRVAASVLSRPKTRTKLRDVLLPDGYPILITTAAAGQMGPEAAAR</sequence>
<evidence type="ECO:0000259" key="3">
    <source>
        <dbReference type="Pfam" id="PF12508"/>
    </source>
</evidence>
<keyword evidence="2" id="KW-0812">Transmembrane</keyword>
<evidence type="ECO:0000256" key="1">
    <source>
        <dbReference type="SAM" id="MobiDB-lite"/>
    </source>
</evidence>
<accession>A0ABS8AZ83</accession>
<evidence type="ECO:0000313" key="4">
    <source>
        <dbReference type="EMBL" id="MCB2411105.1"/>
    </source>
</evidence>
<proteinExistence type="predicted"/>
<feature type="compositionally biased region" description="Low complexity" evidence="1">
    <location>
        <begin position="199"/>
        <end position="211"/>
    </location>
</feature>
<reference evidence="4" key="1">
    <citation type="submission" date="2021-10" db="EMBL/GenBank/DDBJ databases">
        <authorList>
            <person name="Dean J.D."/>
            <person name="Kim M.K."/>
            <person name="Newey C.N."/>
            <person name="Stoker T.S."/>
            <person name="Thompson D.W."/>
            <person name="Grose J.H."/>
        </authorList>
    </citation>
    <scope>NUCLEOTIDE SEQUENCE</scope>
    <source>
        <strain evidence="4">BT178</strain>
    </source>
</reference>
<feature type="region of interest" description="Disordered" evidence="1">
    <location>
        <begin position="193"/>
        <end position="235"/>
    </location>
</feature>
<organism evidence="4 5">
    <name type="scientific">Hymenobacter lucidus</name>
    <dbReference type="NCBI Taxonomy" id="2880930"/>
    <lineage>
        <taxon>Bacteria</taxon>
        <taxon>Pseudomonadati</taxon>
        <taxon>Bacteroidota</taxon>
        <taxon>Cytophagia</taxon>
        <taxon>Cytophagales</taxon>
        <taxon>Hymenobacteraceae</taxon>
        <taxon>Hymenobacter</taxon>
    </lineage>
</organism>
<gene>
    <name evidence="4" type="ORF">LGH74_24170</name>
</gene>
<keyword evidence="2" id="KW-1133">Transmembrane helix</keyword>
<name>A0ABS8AZ83_9BACT</name>
<evidence type="ECO:0000256" key="2">
    <source>
        <dbReference type="SAM" id="Phobius"/>
    </source>
</evidence>
<keyword evidence="2" id="KW-0472">Membrane</keyword>
<dbReference type="Pfam" id="PF12508">
    <property type="entry name" value="Transposon_TraM"/>
    <property type="match status" value="1"/>
</dbReference>
<dbReference type="InterPro" id="IPR055407">
    <property type="entry name" value="TraM_C"/>
</dbReference>
<feature type="domain" description="Conjugative transposon TraM C-terminal" evidence="3">
    <location>
        <begin position="302"/>
        <end position="449"/>
    </location>
</feature>
<dbReference type="RefSeq" id="WP_226180644.1">
    <property type="nucleotide sequence ID" value="NZ_JAJADR010000014.1"/>
</dbReference>
<feature type="region of interest" description="Disordered" evidence="1">
    <location>
        <begin position="1"/>
        <end position="31"/>
    </location>
</feature>